<dbReference type="EMBL" id="MLJI01000002">
    <property type="protein sequence ID" value="ORM89448.1"/>
    <property type="molecule type" value="Genomic_DNA"/>
</dbReference>
<proteinExistence type="predicted"/>
<evidence type="ECO:0000313" key="2">
    <source>
        <dbReference type="Proteomes" id="UP000193749"/>
    </source>
</evidence>
<name>A0A1X1EKH1_PANCY</name>
<dbReference type="RefSeq" id="WP_084879159.1">
    <property type="nucleotide sequence ID" value="NZ_JAGGMY010000002.1"/>
</dbReference>
<organism evidence="1 2">
    <name type="scientific">Pantoea cypripedii</name>
    <name type="common">Pectobacterium cypripedii</name>
    <name type="synonym">Erwinia cypripedii</name>
    <dbReference type="NCBI Taxonomy" id="55209"/>
    <lineage>
        <taxon>Bacteria</taxon>
        <taxon>Pseudomonadati</taxon>
        <taxon>Pseudomonadota</taxon>
        <taxon>Gammaproteobacteria</taxon>
        <taxon>Enterobacterales</taxon>
        <taxon>Erwiniaceae</taxon>
        <taxon>Pantoea</taxon>
    </lineage>
</organism>
<reference evidence="1 2" key="1">
    <citation type="journal article" date="2017" name="Antonie Van Leeuwenhoek">
        <title>Phylogenomic resolution of the bacterial genus Pantoea and its relationship with Erwinia and Tatumella.</title>
        <authorList>
            <person name="Palmer M."/>
            <person name="Steenkamp E.T."/>
            <person name="Coetzee M.P."/>
            <person name="Chan W.Y."/>
            <person name="van Zyl E."/>
            <person name="De Maayer P."/>
            <person name="Coutinho T.A."/>
            <person name="Blom J."/>
            <person name="Smits T.H."/>
            <person name="Duffy B."/>
            <person name="Venter S.N."/>
        </authorList>
    </citation>
    <scope>NUCLEOTIDE SEQUENCE [LARGE SCALE GENOMIC DNA]</scope>
    <source>
        <strain evidence="1 2">LMG 2657</strain>
    </source>
</reference>
<evidence type="ECO:0008006" key="3">
    <source>
        <dbReference type="Google" id="ProtNLM"/>
    </source>
</evidence>
<comment type="caution">
    <text evidence="1">The sequence shown here is derived from an EMBL/GenBank/DDBJ whole genome shotgun (WGS) entry which is preliminary data.</text>
</comment>
<protein>
    <recommendedName>
        <fullName evidence="3">Phage repressor protein</fullName>
    </recommendedName>
</protein>
<evidence type="ECO:0000313" key="1">
    <source>
        <dbReference type="EMBL" id="ORM89448.1"/>
    </source>
</evidence>
<gene>
    <name evidence="1" type="ORF">HA50_22715</name>
</gene>
<dbReference type="OrthoDB" id="6547396at2"/>
<dbReference type="AlphaFoldDB" id="A0A1X1EKH1"/>
<keyword evidence="2" id="KW-1185">Reference proteome</keyword>
<accession>A0A1X1EKH1</accession>
<dbReference type="Proteomes" id="UP000193749">
    <property type="component" value="Unassembled WGS sequence"/>
</dbReference>
<sequence length="100" mass="11169">MTFVLKKLAQILPTSETCYLVECGGERCIIDEYKSPGDGSRVLLEISDNYEWGTVLINPWRIVTDSGQVLAEDIRIVGVVTHEIKRISDIPHRAALPESV</sequence>
<dbReference type="STRING" id="55209.HA50_22715"/>